<evidence type="ECO:0000256" key="15">
    <source>
        <dbReference type="PROSITE-ProRule" id="PRU00560"/>
    </source>
</evidence>
<proteinExistence type="inferred from homology"/>
<dbReference type="RefSeq" id="WP_380056502.1">
    <property type="nucleotide sequence ID" value="NZ_JBHLTC010000041.1"/>
</dbReference>
<evidence type="ECO:0000256" key="4">
    <source>
        <dbReference type="ARBA" id="ARBA00022763"/>
    </source>
</evidence>
<dbReference type="Gene3D" id="3.90.320.10">
    <property type="match status" value="1"/>
</dbReference>
<evidence type="ECO:0000259" key="17">
    <source>
        <dbReference type="PROSITE" id="PS51217"/>
    </source>
</evidence>
<keyword evidence="7" id="KW-0269">Exonuclease</keyword>
<evidence type="ECO:0000313" key="19">
    <source>
        <dbReference type="Proteomes" id="UP001589890"/>
    </source>
</evidence>
<dbReference type="InterPro" id="IPR027417">
    <property type="entry name" value="P-loop_NTPase"/>
</dbReference>
<comment type="caution">
    <text evidence="18">The sequence shown here is derived from an EMBL/GenBank/DDBJ whole genome shotgun (WGS) entry which is preliminary data.</text>
</comment>
<evidence type="ECO:0000256" key="13">
    <source>
        <dbReference type="ARBA" id="ARBA00034808"/>
    </source>
</evidence>
<keyword evidence="4" id="KW-0227">DNA damage</keyword>
<comment type="catalytic activity">
    <reaction evidence="12">
        <text>Couples ATP hydrolysis with the unwinding of duplex DNA by translocating in the 3'-5' direction.</text>
        <dbReference type="EC" id="5.6.2.4"/>
    </reaction>
</comment>
<dbReference type="InterPro" id="IPR014016">
    <property type="entry name" value="UvrD-like_ATP-bd"/>
</dbReference>
<dbReference type="InterPro" id="IPR038726">
    <property type="entry name" value="PDDEXK_AddAB-type"/>
</dbReference>
<comment type="similarity">
    <text evidence="1">Belongs to the helicase family. UvrD subfamily.</text>
</comment>
<dbReference type="Gene3D" id="3.40.50.300">
    <property type="entry name" value="P-loop containing nucleotide triphosphate hydrolases"/>
    <property type="match status" value="3"/>
</dbReference>
<evidence type="ECO:0000256" key="3">
    <source>
        <dbReference type="ARBA" id="ARBA00022741"/>
    </source>
</evidence>
<evidence type="ECO:0000256" key="1">
    <source>
        <dbReference type="ARBA" id="ARBA00009922"/>
    </source>
</evidence>
<evidence type="ECO:0000256" key="12">
    <source>
        <dbReference type="ARBA" id="ARBA00034617"/>
    </source>
</evidence>
<dbReference type="InterPro" id="IPR014017">
    <property type="entry name" value="DNA_helicase_UvrD-like_C"/>
</dbReference>
<keyword evidence="2" id="KW-0540">Nuclease</keyword>
<evidence type="ECO:0000313" key="18">
    <source>
        <dbReference type="EMBL" id="MFC0629067.1"/>
    </source>
</evidence>
<keyword evidence="5 15" id="KW-0378">Hydrolase</keyword>
<dbReference type="EMBL" id="JBHLTC010000041">
    <property type="protein sequence ID" value="MFC0629067.1"/>
    <property type="molecule type" value="Genomic_DNA"/>
</dbReference>
<keyword evidence="6 15" id="KW-0347">Helicase</keyword>
<gene>
    <name evidence="18" type="ORF">ACFFGN_33695</name>
</gene>
<organism evidence="18 19">
    <name type="scientific">Kribbella deserti</name>
    <dbReference type="NCBI Taxonomy" id="1926257"/>
    <lineage>
        <taxon>Bacteria</taxon>
        <taxon>Bacillati</taxon>
        <taxon>Actinomycetota</taxon>
        <taxon>Actinomycetes</taxon>
        <taxon>Propionibacteriales</taxon>
        <taxon>Kribbellaceae</taxon>
        <taxon>Kribbella</taxon>
    </lineage>
</organism>
<keyword evidence="10" id="KW-0234">DNA repair</keyword>
<evidence type="ECO:0000256" key="7">
    <source>
        <dbReference type="ARBA" id="ARBA00022839"/>
    </source>
</evidence>
<evidence type="ECO:0000256" key="9">
    <source>
        <dbReference type="ARBA" id="ARBA00023125"/>
    </source>
</evidence>
<evidence type="ECO:0000256" key="5">
    <source>
        <dbReference type="ARBA" id="ARBA00022801"/>
    </source>
</evidence>
<evidence type="ECO:0000259" key="16">
    <source>
        <dbReference type="PROSITE" id="PS51198"/>
    </source>
</evidence>
<dbReference type="Pfam" id="PF12705">
    <property type="entry name" value="PDDEXK_1"/>
    <property type="match status" value="1"/>
</dbReference>
<dbReference type="EC" id="5.6.2.4" evidence="13"/>
<feature type="domain" description="UvrD-like helicase ATP-binding" evidence="16">
    <location>
        <begin position="17"/>
        <end position="365"/>
    </location>
</feature>
<dbReference type="Pfam" id="PF13361">
    <property type="entry name" value="UvrD_C"/>
    <property type="match status" value="1"/>
</dbReference>
<sequence length="1088" mass="118445">MRVTLTTPADLCDLLGIPFSDQQLEAITAPLAPGVIVAGAGSGKTTAMAARVVWLICTGQVKPEEVLGLTFTKKAANELDVRIRDDLTKAGVLGLSATRSDVPPILAAHLRSGRDELEEAGEPVVSTYHAFAGTLIAEHGLRLGLEPDVRVLADATRFQLAGRVVRRSDGPIRFASHHVPTLVNSLLALDGELADHLVRAEDIRAHDEAVRAEVAAARKQTVEVKKLAETALKRGEILQLVEEYQAYKNERGVVDFADQMALGARLAEQCPEVPVIERARFKVVLLDEYQDTSVSQRRMLTALFTGATPETGRGHAVTAVGDPCQAIYGWRGASVANLDEFPAHFPLADGSPAHRYVLSVNRRSGSAILAAANQHAAELYERHPGVIPLEAPPTAPTGAITVGLFETRSQEIEWVADSIVAAHKTTGRRWKDIGILMRTNVDLSAVHEALIARRVPVEVVGLGGLLALPEVVDVVATLQAVNDLTANAAMLRILTGPRYRIGHRDLALLASRARRLADSGDRPAADDLVAALDAAVAGMDSTEVISLAEAVDDPGPEAWGYSSEALIRFKELSLELRELRAHAGEPLLDLVRRVISTIGLDVELTATPAHVDAGRRDHLAAFLDAVGNFVSTDSSGSLDGLLAYLAAEEEYAAGLDLAVPSEADSVKLLTTHRSKGLEWPVVFVPTLVNKVFPSDRGREKWTTNAKVLPWPLRGDADTLPDIHDLSNAGLKEFTEACKEVNSLEERRLGYVAFTRAKEILIATGHWWGPTQKRPRGPSSYLELLKRHAGDRVVAWADTPEPEVENPELAEQTRAAWPAPFDEEARVRRLDAVKMVRHAQAYGPDLDNEADLLLDEAATVARWDSEIERLLSEARESRSRKAYDVELPAALSATQVMRLAKDPDGLAAELARPMPRKPNRAARFGTRFHAWVETYFGQQLLLDPDDLPGAADEDIVDDTDLIELMDAFREGPYGERVPHEIEAPFALAIGGRMIRGRIDAVYRVTRPDGSRGYDVVDWKTSRSETADPLQLAIYRIAWAELVGIPVEHVGAAFYYVRTGDVIRQDNLPTRAQLVKLLDGEAAPEDQAAG</sequence>
<evidence type="ECO:0000256" key="11">
    <source>
        <dbReference type="ARBA" id="ARBA00023235"/>
    </source>
</evidence>
<evidence type="ECO:0000256" key="10">
    <source>
        <dbReference type="ARBA" id="ARBA00023204"/>
    </source>
</evidence>
<dbReference type="PANTHER" id="PTHR11070">
    <property type="entry name" value="UVRD / RECB / PCRA DNA HELICASE FAMILY MEMBER"/>
    <property type="match status" value="1"/>
</dbReference>
<dbReference type="PROSITE" id="PS51217">
    <property type="entry name" value="UVRD_HELICASE_CTER"/>
    <property type="match status" value="1"/>
</dbReference>
<dbReference type="InterPro" id="IPR000212">
    <property type="entry name" value="DNA_helicase_UvrD/REP"/>
</dbReference>
<dbReference type="Gene3D" id="1.10.10.160">
    <property type="match status" value="1"/>
</dbReference>
<dbReference type="InterPro" id="IPR011604">
    <property type="entry name" value="PDDEXK-like_dom_sf"/>
</dbReference>
<evidence type="ECO:0000256" key="8">
    <source>
        <dbReference type="ARBA" id="ARBA00022840"/>
    </source>
</evidence>
<dbReference type="Pfam" id="PF00580">
    <property type="entry name" value="UvrD-helicase"/>
    <property type="match status" value="1"/>
</dbReference>
<evidence type="ECO:0000256" key="2">
    <source>
        <dbReference type="ARBA" id="ARBA00022722"/>
    </source>
</evidence>
<dbReference type="SUPFAM" id="SSF52540">
    <property type="entry name" value="P-loop containing nucleoside triphosphate hydrolases"/>
    <property type="match status" value="1"/>
</dbReference>
<feature type="domain" description="UvrD-like helicase C-terminal" evidence="17">
    <location>
        <begin position="366"/>
        <end position="676"/>
    </location>
</feature>
<protein>
    <recommendedName>
        <fullName evidence="13">DNA 3'-5' helicase</fullName>
        <ecNumber evidence="13">5.6.2.4</ecNumber>
    </recommendedName>
</protein>
<keyword evidence="19" id="KW-1185">Reference proteome</keyword>
<evidence type="ECO:0000256" key="14">
    <source>
        <dbReference type="ARBA" id="ARBA00048988"/>
    </source>
</evidence>
<keyword evidence="8 15" id="KW-0067">ATP-binding</keyword>
<reference evidence="18 19" key="1">
    <citation type="submission" date="2024-09" db="EMBL/GenBank/DDBJ databases">
        <authorList>
            <person name="Sun Q."/>
            <person name="Mori K."/>
        </authorList>
    </citation>
    <scope>NUCLEOTIDE SEQUENCE [LARGE SCALE GENOMIC DNA]</scope>
    <source>
        <strain evidence="18 19">CGMCC 1.15906</strain>
    </source>
</reference>
<evidence type="ECO:0000256" key="6">
    <source>
        <dbReference type="ARBA" id="ARBA00022806"/>
    </source>
</evidence>
<name>A0ABV6QWN9_9ACTN</name>
<feature type="binding site" evidence="15">
    <location>
        <begin position="38"/>
        <end position="45"/>
    </location>
    <ligand>
        <name>ATP</name>
        <dbReference type="ChEBI" id="CHEBI:30616"/>
    </ligand>
</feature>
<dbReference type="PANTHER" id="PTHR11070:SF55">
    <property type="entry name" value="DNA 3'-5' HELICASE"/>
    <property type="match status" value="1"/>
</dbReference>
<comment type="catalytic activity">
    <reaction evidence="14">
        <text>ATP + H2O = ADP + phosphate + H(+)</text>
        <dbReference type="Rhea" id="RHEA:13065"/>
        <dbReference type="ChEBI" id="CHEBI:15377"/>
        <dbReference type="ChEBI" id="CHEBI:15378"/>
        <dbReference type="ChEBI" id="CHEBI:30616"/>
        <dbReference type="ChEBI" id="CHEBI:43474"/>
        <dbReference type="ChEBI" id="CHEBI:456216"/>
        <dbReference type="EC" id="5.6.2.4"/>
    </reaction>
</comment>
<keyword evidence="9" id="KW-0238">DNA-binding</keyword>
<dbReference type="SUPFAM" id="SSF52980">
    <property type="entry name" value="Restriction endonuclease-like"/>
    <property type="match status" value="1"/>
</dbReference>
<dbReference type="PROSITE" id="PS51198">
    <property type="entry name" value="UVRD_HELICASE_ATP_BIND"/>
    <property type="match status" value="1"/>
</dbReference>
<dbReference type="Gene3D" id="1.10.486.10">
    <property type="entry name" value="PCRA, domain 4"/>
    <property type="match status" value="1"/>
</dbReference>
<keyword evidence="3 15" id="KW-0547">Nucleotide-binding</keyword>
<dbReference type="CDD" id="cd17932">
    <property type="entry name" value="DEXQc_UvrD"/>
    <property type="match status" value="1"/>
</dbReference>
<accession>A0ABV6QWN9</accession>
<keyword evidence="11" id="KW-0413">Isomerase</keyword>
<dbReference type="Proteomes" id="UP001589890">
    <property type="component" value="Unassembled WGS sequence"/>
</dbReference>
<dbReference type="InterPro" id="IPR013986">
    <property type="entry name" value="DExx_box_DNA_helicase_dom_sf"/>
</dbReference>
<dbReference type="InterPro" id="IPR011335">
    <property type="entry name" value="Restrct_endonuc-II-like"/>
</dbReference>